<sequence length="446" mass="44997">MPLPELDFGGEEGSEEYMETTDSNVDEEGEAGAATPDGSSTQGRVERAAHEEGHGTRNFAAREPADAEVSTRPSRTALDAGSGGPPSPSDIGSTGLAYRHPSADVGVAGGSRAGSWGQSPFAVASYEPRETREGDNNGGDPDVGSLSASEGGPAEDRSSAAGRTRPTPFQLAAFSPFADAADAPWSPRASEDPAQSPARVSIDSPSTRHRQQPSQYGMVVSASEPAAGSAAAILRSPPRRVAFVSPFAQLACEAASQEPESESGGEEGDDRHLQQRGAAPAAAASPSQATAAAVSANSTDVHVLIEKDQQTPVEACWTVLGTCTKPPSGNIMQNGSSPRSSPSGLASAPSLAQPAVAVGARGHGDAEPANCVQALGAAGAGGAARVGDLSEAVSGATAGMESLSLALPGVMPFGEAVSAVDTGADSDEFDEDEDDATLHTTAWVRL</sequence>
<evidence type="ECO:0000313" key="2">
    <source>
        <dbReference type="EMBL" id="KXZ56232.1"/>
    </source>
</evidence>
<feature type="compositionally biased region" description="Low complexity" evidence="1">
    <location>
        <begin position="278"/>
        <end position="293"/>
    </location>
</feature>
<feature type="compositionally biased region" description="Low complexity" evidence="1">
    <location>
        <begin position="335"/>
        <end position="350"/>
    </location>
</feature>
<evidence type="ECO:0000313" key="3">
    <source>
        <dbReference type="Proteomes" id="UP000075714"/>
    </source>
</evidence>
<accession>A0A150H2M1</accession>
<feature type="compositionally biased region" description="Acidic residues" evidence="1">
    <location>
        <begin position="259"/>
        <end position="268"/>
    </location>
</feature>
<feature type="region of interest" description="Disordered" evidence="1">
    <location>
        <begin position="252"/>
        <end position="293"/>
    </location>
</feature>
<feature type="region of interest" description="Disordered" evidence="1">
    <location>
        <begin position="1"/>
        <end position="217"/>
    </location>
</feature>
<dbReference type="Proteomes" id="UP000075714">
    <property type="component" value="Unassembled WGS sequence"/>
</dbReference>
<keyword evidence="3" id="KW-1185">Reference proteome</keyword>
<name>A0A150H2M1_GONPE</name>
<dbReference type="EMBL" id="LSYV01000002">
    <property type="protein sequence ID" value="KXZ56232.1"/>
    <property type="molecule type" value="Genomic_DNA"/>
</dbReference>
<feature type="region of interest" description="Disordered" evidence="1">
    <location>
        <begin position="327"/>
        <end position="350"/>
    </location>
</feature>
<feature type="compositionally biased region" description="Basic and acidic residues" evidence="1">
    <location>
        <begin position="44"/>
        <end position="55"/>
    </location>
</feature>
<evidence type="ECO:0000256" key="1">
    <source>
        <dbReference type="SAM" id="MobiDB-lite"/>
    </source>
</evidence>
<feature type="compositionally biased region" description="Low complexity" evidence="1">
    <location>
        <begin position="172"/>
        <end position="186"/>
    </location>
</feature>
<reference evidence="3" key="1">
    <citation type="journal article" date="2016" name="Nat. Commun.">
        <title>The Gonium pectorale genome demonstrates co-option of cell cycle regulation during the evolution of multicellularity.</title>
        <authorList>
            <person name="Hanschen E.R."/>
            <person name="Marriage T.N."/>
            <person name="Ferris P.J."/>
            <person name="Hamaji T."/>
            <person name="Toyoda A."/>
            <person name="Fujiyama A."/>
            <person name="Neme R."/>
            <person name="Noguchi H."/>
            <person name="Minakuchi Y."/>
            <person name="Suzuki M."/>
            <person name="Kawai-Toyooka H."/>
            <person name="Smith D.R."/>
            <person name="Sparks H."/>
            <person name="Anderson J."/>
            <person name="Bakaric R."/>
            <person name="Luria V."/>
            <person name="Karger A."/>
            <person name="Kirschner M.W."/>
            <person name="Durand P.M."/>
            <person name="Michod R.E."/>
            <person name="Nozaki H."/>
            <person name="Olson B.J."/>
        </authorList>
    </citation>
    <scope>NUCLEOTIDE SEQUENCE [LARGE SCALE GENOMIC DNA]</scope>
    <source>
        <strain evidence="3">NIES-2863</strain>
    </source>
</reference>
<gene>
    <name evidence="2" type="ORF">GPECTOR_1g201</name>
</gene>
<comment type="caution">
    <text evidence="2">The sequence shown here is derived from an EMBL/GenBank/DDBJ whole genome shotgun (WGS) entry which is preliminary data.</text>
</comment>
<proteinExistence type="predicted"/>
<dbReference type="AlphaFoldDB" id="A0A150H2M1"/>
<protein>
    <submittedName>
        <fullName evidence="2">Uncharacterized protein</fullName>
    </submittedName>
</protein>
<organism evidence="2 3">
    <name type="scientific">Gonium pectorale</name>
    <name type="common">Green alga</name>
    <dbReference type="NCBI Taxonomy" id="33097"/>
    <lineage>
        <taxon>Eukaryota</taxon>
        <taxon>Viridiplantae</taxon>
        <taxon>Chlorophyta</taxon>
        <taxon>core chlorophytes</taxon>
        <taxon>Chlorophyceae</taxon>
        <taxon>CS clade</taxon>
        <taxon>Chlamydomonadales</taxon>
        <taxon>Volvocaceae</taxon>
        <taxon>Gonium</taxon>
    </lineage>
</organism>
<feature type="compositionally biased region" description="Acidic residues" evidence="1">
    <location>
        <begin position="8"/>
        <end position="30"/>
    </location>
</feature>